<evidence type="ECO:0000259" key="3">
    <source>
        <dbReference type="Pfam" id="PF25954"/>
    </source>
</evidence>
<feature type="signal peptide" evidence="2">
    <location>
        <begin position="1"/>
        <end position="21"/>
    </location>
</feature>
<keyword evidence="2" id="KW-0732">Signal</keyword>
<proteinExistence type="inferred from homology"/>
<accession>A0A1I2RW62</accession>
<dbReference type="GO" id="GO:1990281">
    <property type="term" value="C:efflux pump complex"/>
    <property type="evidence" value="ECO:0007669"/>
    <property type="project" value="TreeGrafter"/>
</dbReference>
<dbReference type="PANTHER" id="PTHR30469:SF15">
    <property type="entry name" value="HLYD FAMILY OF SECRETION PROTEINS"/>
    <property type="match status" value="1"/>
</dbReference>
<dbReference type="InterPro" id="IPR058792">
    <property type="entry name" value="Beta-barrel_RND_2"/>
</dbReference>
<dbReference type="NCBIfam" id="TIGR01730">
    <property type="entry name" value="RND_mfp"/>
    <property type="match status" value="1"/>
</dbReference>
<evidence type="ECO:0000313" key="5">
    <source>
        <dbReference type="Proteomes" id="UP000198623"/>
    </source>
</evidence>
<dbReference type="SUPFAM" id="SSF111369">
    <property type="entry name" value="HlyD-like secretion proteins"/>
    <property type="match status" value="1"/>
</dbReference>
<reference evidence="5" key="1">
    <citation type="submission" date="2016-10" db="EMBL/GenBank/DDBJ databases">
        <authorList>
            <person name="Varghese N."/>
            <person name="Submissions S."/>
        </authorList>
    </citation>
    <scope>NUCLEOTIDE SEQUENCE [LARGE SCALE GENOMIC DNA]</scope>
    <source>
        <strain evidence="5">CGMCC 1.10971</strain>
    </source>
</reference>
<evidence type="ECO:0000256" key="1">
    <source>
        <dbReference type="ARBA" id="ARBA00009477"/>
    </source>
</evidence>
<sequence length="492" mass="54124">MSVRFLVQVAAITSFSSLAQAEIILPAVDCVIIPSKTVDISAAVPGLIGKLHAERSDSVKKGMLLGELNSRVEQANVELSRVRSEMSAEISAEQVNLKYDQLQSRRVRDLKQKNLISAQNKDEAARLEKVTYWRLKQAQDAFRTRQLELDRAVAQLQEKKVYSTLDGVVAQVYKAEGEYVEDQPIMRLVQLNPLHVEAVLPMEHYGQVQKNMQGSVYAEIAPNTKLSAKVMIIDPVGDTASGTFGVRLSMQNPDNKIPAGMKCVLKLEPSTADQSVEIEKNTTDMRAADAAPKGTSTPLPAAEKPLTLAESPLVEILTTESRPVMAAVQIEPAVEQQRSLPEALPVPAVSLQKHSFGPFNKESTLLSVGKILTSQGYTYSRRDEGSSVIKGYLVLLAEDYAQSKRQLMAEFRQRGVSGMMLLPRRSYNGRISFGAYDGPEMANARQASLTQLGIRSDVVPRRTGKVDLWLDVEQIAESKVASIIDQSKAVYN</sequence>
<name>A0A1I2RW62_9GAMM</name>
<protein>
    <submittedName>
        <fullName evidence="4">RND family efflux transporter, MFP subunit</fullName>
    </submittedName>
</protein>
<dbReference type="InterPro" id="IPR006143">
    <property type="entry name" value="RND_pump_MFP"/>
</dbReference>
<dbReference type="EMBL" id="FOOU01000006">
    <property type="protein sequence ID" value="SFG42887.1"/>
    <property type="molecule type" value="Genomic_DNA"/>
</dbReference>
<dbReference type="AlphaFoldDB" id="A0A1I2RW62"/>
<dbReference type="STRING" id="1045558.SAMN05216175_106242"/>
<dbReference type="PANTHER" id="PTHR30469">
    <property type="entry name" value="MULTIDRUG RESISTANCE PROTEIN MDTA"/>
    <property type="match status" value="1"/>
</dbReference>
<gene>
    <name evidence="4" type="ORF">SAMN05216175_106242</name>
</gene>
<dbReference type="Pfam" id="PF25954">
    <property type="entry name" value="Beta-barrel_RND_2"/>
    <property type="match status" value="1"/>
</dbReference>
<organism evidence="4 5">
    <name type="scientific">Neptunomonas qingdaonensis</name>
    <dbReference type="NCBI Taxonomy" id="1045558"/>
    <lineage>
        <taxon>Bacteria</taxon>
        <taxon>Pseudomonadati</taxon>
        <taxon>Pseudomonadota</taxon>
        <taxon>Gammaproteobacteria</taxon>
        <taxon>Oceanospirillales</taxon>
        <taxon>Oceanospirillaceae</taxon>
        <taxon>Neptunomonas</taxon>
    </lineage>
</organism>
<dbReference type="RefSeq" id="WP_090728084.1">
    <property type="nucleotide sequence ID" value="NZ_FOOU01000006.1"/>
</dbReference>
<dbReference type="OrthoDB" id="9791520at2"/>
<dbReference type="Gene3D" id="2.40.30.170">
    <property type="match status" value="1"/>
</dbReference>
<keyword evidence="5" id="KW-1185">Reference proteome</keyword>
<dbReference type="Proteomes" id="UP000198623">
    <property type="component" value="Unassembled WGS sequence"/>
</dbReference>
<evidence type="ECO:0000313" key="4">
    <source>
        <dbReference type="EMBL" id="SFG42887.1"/>
    </source>
</evidence>
<feature type="chain" id="PRO_5011778850" evidence="2">
    <location>
        <begin position="22"/>
        <end position="492"/>
    </location>
</feature>
<dbReference type="Gene3D" id="2.40.50.100">
    <property type="match status" value="1"/>
</dbReference>
<dbReference type="GO" id="GO:0015562">
    <property type="term" value="F:efflux transmembrane transporter activity"/>
    <property type="evidence" value="ECO:0007669"/>
    <property type="project" value="TreeGrafter"/>
</dbReference>
<dbReference type="Gene3D" id="1.10.287.470">
    <property type="entry name" value="Helix hairpin bin"/>
    <property type="match status" value="1"/>
</dbReference>
<feature type="domain" description="CusB-like beta-barrel" evidence="3">
    <location>
        <begin position="196"/>
        <end position="268"/>
    </location>
</feature>
<comment type="similarity">
    <text evidence="1">Belongs to the membrane fusion protein (MFP) (TC 8.A.1) family.</text>
</comment>
<evidence type="ECO:0000256" key="2">
    <source>
        <dbReference type="SAM" id="SignalP"/>
    </source>
</evidence>